<dbReference type="AlphaFoldDB" id="A0A392QF97"/>
<protein>
    <submittedName>
        <fullName evidence="1">Uncharacterized protein</fullName>
    </submittedName>
</protein>
<organism evidence="1 2">
    <name type="scientific">Trifolium medium</name>
    <dbReference type="NCBI Taxonomy" id="97028"/>
    <lineage>
        <taxon>Eukaryota</taxon>
        <taxon>Viridiplantae</taxon>
        <taxon>Streptophyta</taxon>
        <taxon>Embryophyta</taxon>
        <taxon>Tracheophyta</taxon>
        <taxon>Spermatophyta</taxon>
        <taxon>Magnoliopsida</taxon>
        <taxon>eudicotyledons</taxon>
        <taxon>Gunneridae</taxon>
        <taxon>Pentapetalae</taxon>
        <taxon>rosids</taxon>
        <taxon>fabids</taxon>
        <taxon>Fabales</taxon>
        <taxon>Fabaceae</taxon>
        <taxon>Papilionoideae</taxon>
        <taxon>50 kb inversion clade</taxon>
        <taxon>NPAAA clade</taxon>
        <taxon>Hologalegina</taxon>
        <taxon>IRL clade</taxon>
        <taxon>Trifolieae</taxon>
        <taxon>Trifolium</taxon>
    </lineage>
</organism>
<name>A0A392QF97_9FABA</name>
<keyword evidence="2" id="KW-1185">Reference proteome</keyword>
<reference evidence="1 2" key="1">
    <citation type="journal article" date="2018" name="Front. Plant Sci.">
        <title>Red Clover (Trifolium pratense) and Zigzag Clover (T. medium) - A Picture of Genomic Similarities and Differences.</title>
        <authorList>
            <person name="Dluhosova J."/>
            <person name="Istvanek J."/>
            <person name="Nedelnik J."/>
            <person name="Repkova J."/>
        </authorList>
    </citation>
    <scope>NUCLEOTIDE SEQUENCE [LARGE SCALE GENOMIC DNA]</scope>
    <source>
        <strain evidence="2">cv. 10/8</strain>
        <tissue evidence="1">Leaf</tissue>
    </source>
</reference>
<dbReference type="EMBL" id="LXQA010131269">
    <property type="protein sequence ID" value="MCI22579.1"/>
    <property type="molecule type" value="Genomic_DNA"/>
</dbReference>
<sequence length="33" mass="3933">MSIRPAHSYNYSKVLDWGLRLYWSNNSDSRSKT</sequence>
<proteinExistence type="predicted"/>
<evidence type="ECO:0000313" key="2">
    <source>
        <dbReference type="Proteomes" id="UP000265520"/>
    </source>
</evidence>
<comment type="caution">
    <text evidence="1">The sequence shown here is derived from an EMBL/GenBank/DDBJ whole genome shotgun (WGS) entry which is preliminary data.</text>
</comment>
<accession>A0A392QF97</accession>
<dbReference type="Proteomes" id="UP000265520">
    <property type="component" value="Unassembled WGS sequence"/>
</dbReference>
<evidence type="ECO:0000313" key="1">
    <source>
        <dbReference type="EMBL" id="MCI22579.1"/>
    </source>
</evidence>
<feature type="non-terminal residue" evidence="1">
    <location>
        <position position="33"/>
    </location>
</feature>